<dbReference type="InterPro" id="IPR020616">
    <property type="entry name" value="Thiolase_N"/>
</dbReference>
<evidence type="ECO:0000259" key="8">
    <source>
        <dbReference type="Pfam" id="PF22691"/>
    </source>
</evidence>
<evidence type="ECO:0000256" key="1">
    <source>
        <dbReference type="ARBA" id="ARBA00012352"/>
    </source>
</evidence>
<dbReference type="InterPro" id="IPR055140">
    <property type="entry name" value="Thiolase_C_2"/>
</dbReference>
<dbReference type="InterPro" id="IPR020613">
    <property type="entry name" value="Thiolase_CS"/>
</dbReference>
<proteinExistence type="predicted"/>
<dbReference type="InterPro" id="IPR002155">
    <property type="entry name" value="Thiolase"/>
</dbReference>
<dbReference type="SUPFAM" id="SSF53901">
    <property type="entry name" value="Thiolase-like"/>
    <property type="match status" value="2"/>
</dbReference>
<dbReference type="EC" id="2.3.1.176" evidence="1"/>
<evidence type="ECO:0000256" key="6">
    <source>
        <dbReference type="ARBA" id="ARBA00032316"/>
    </source>
</evidence>
<keyword evidence="2" id="KW-0813">Transport</keyword>
<dbReference type="PIRSF" id="PIRSF000429">
    <property type="entry name" value="Ac-CoA_Ac_transf"/>
    <property type="match status" value="1"/>
</dbReference>
<dbReference type="GO" id="GO:0006869">
    <property type="term" value="P:lipid transport"/>
    <property type="evidence" value="ECO:0007669"/>
    <property type="project" value="UniProtKB-KW"/>
</dbReference>
<reference evidence="9 10" key="1">
    <citation type="journal article" date="2016" name="BMC Genomics">
        <title>Genomic analysis of the nitrate-respiring Sphingopyxis granuli (formerly Sphingomonas macrogoltabida) strain TFA.</title>
        <authorList>
            <person name="Garcia-Romero I."/>
            <person name="Perez-Pulido A.J."/>
            <person name="Gonzalez-Flores Y.E."/>
            <person name="Reyes-Ramirez F."/>
            <person name="Santero E."/>
            <person name="Floriano B."/>
        </authorList>
    </citation>
    <scope>NUCLEOTIDE SEQUENCE [LARGE SCALE GENOMIC DNA]</scope>
    <source>
        <strain evidence="9 10">TFA</strain>
    </source>
</reference>
<evidence type="ECO:0000256" key="5">
    <source>
        <dbReference type="ARBA" id="ARBA00023121"/>
    </source>
</evidence>
<evidence type="ECO:0000256" key="3">
    <source>
        <dbReference type="ARBA" id="ARBA00022679"/>
    </source>
</evidence>
<dbReference type="KEGG" id="sgi:SGRAN_3263"/>
<dbReference type="EMBL" id="CP012199">
    <property type="protein sequence ID" value="AMG75606.1"/>
    <property type="molecule type" value="Genomic_DNA"/>
</dbReference>
<keyword evidence="9" id="KW-0012">Acyltransferase</keyword>
<organism evidence="9 10">
    <name type="scientific">Sphingopyxis granuli</name>
    <dbReference type="NCBI Taxonomy" id="267128"/>
    <lineage>
        <taxon>Bacteria</taxon>
        <taxon>Pseudomonadati</taxon>
        <taxon>Pseudomonadota</taxon>
        <taxon>Alphaproteobacteria</taxon>
        <taxon>Sphingomonadales</taxon>
        <taxon>Sphingomonadaceae</taxon>
        <taxon>Sphingopyxis</taxon>
    </lineage>
</organism>
<feature type="domain" description="Thiolase N-terminal" evidence="7">
    <location>
        <begin position="4"/>
        <end position="188"/>
    </location>
</feature>
<dbReference type="CDD" id="cd00829">
    <property type="entry name" value="SCP-x_thiolase"/>
    <property type="match status" value="1"/>
</dbReference>
<dbReference type="AlphaFoldDB" id="A0AA86L461"/>
<dbReference type="InterPro" id="IPR016039">
    <property type="entry name" value="Thiolase-like"/>
</dbReference>
<dbReference type="PROSITE" id="PS00737">
    <property type="entry name" value="THIOLASE_2"/>
    <property type="match status" value="1"/>
</dbReference>
<keyword evidence="3 9" id="KW-0808">Transferase</keyword>
<dbReference type="GO" id="GO:0003988">
    <property type="term" value="F:acetyl-CoA C-acyltransferase activity"/>
    <property type="evidence" value="ECO:0007669"/>
    <property type="project" value="UniProtKB-ARBA"/>
</dbReference>
<dbReference type="Proteomes" id="UP000058599">
    <property type="component" value="Chromosome"/>
</dbReference>
<evidence type="ECO:0000313" key="9">
    <source>
        <dbReference type="EMBL" id="AMG75606.1"/>
    </source>
</evidence>
<dbReference type="Gene3D" id="3.40.47.10">
    <property type="match status" value="1"/>
</dbReference>
<dbReference type="Pfam" id="PF00108">
    <property type="entry name" value="Thiolase_N"/>
    <property type="match status" value="1"/>
</dbReference>
<accession>A0AA86L461</accession>
<dbReference type="GO" id="GO:0008289">
    <property type="term" value="F:lipid binding"/>
    <property type="evidence" value="ECO:0007669"/>
    <property type="project" value="UniProtKB-KW"/>
</dbReference>
<dbReference type="Pfam" id="PF22691">
    <property type="entry name" value="Thiolase_C_1"/>
    <property type="match status" value="1"/>
</dbReference>
<keyword evidence="4" id="KW-0445">Lipid transport</keyword>
<evidence type="ECO:0000313" key="10">
    <source>
        <dbReference type="Proteomes" id="UP000058599"/>
    </source>
</evidence>
<keyword evidence="10" id="KW-1185">Reference proteome</keyword>
<sequence length="389" mass="40535">MRRVIIAGVGMTQFGKQTGRGVRDMSLEAADLALRSAGMDTDSVERVYYGNAIAGTVTQQVMIRGQVAFRNHPLGALPLINVENACASGGSAFLLAIEAVASGSIDCALAVGAEQMSHPDRSRAFNALRGSTDIEDIGEVEPGSMSANSILMDYYAEVARSYLDTYGAEPADFARVAVKNRDHAALNPLAYLRTPQTVEEVLGGRMIVPPLTLAMCSPVTDGAAAIIVCSEEEARRRGIPLVAVRACRNASGAKGRPVFDSAQGAFEAAGFGAADCDVIELHDAAAPAELLQYQEIGLCGEGQGFELLRSGATALGGAHPVNVSGGLLSRGHPLGATGCAQLHEIVTQLRGEAGARQVENARIAMAVNGGGWLDGAYALAIVTILERLD</sequence>
<evidence type="ECO:0000256" key="4">
    <source>
        <dbReference type="ARBA" id="ARBA00023055"/>
    </source>
</evidence>
<feature type="domain" description="Thiolase C-terminal" evidence="8">
    <location>
        <begin position="258"/>
        <end position="377"/>
    </location>
</feature>
<gene>
    <name evidence="9" type="primary">paaJ</name>
    <name evidence="9" type="ORF">SGRAN_3263</name>
</gene>
<dbReference type="PANTHER" id="PTHR42870:SF1">
    <property type="entry name" value="NON-SPECIFIC LIPID-TRANSFER PROTEIN-LIKE 2"/>
    <property type="match status" value="1"/>
</dbReference>
<keyword evidence="5" id="KW-0446">Lipid-binding</keyword>
<name>A0AA86L461_9SPHN</name>
<evidence type="ECO:0000259" key="7">
    <source>
        <dbReference type="Pfam" id="PF00108"/>
    </source>
</evidence>
<dbReference type="RefSeq" id="WP_067185477.1">
    <property type="nucleotide sequence ID" value="NZ_CP012199.1"/>
</dbReference>
<dbReference type="PANTHER" id="PTHR42870">
    <property type="entry name" value="ACETYL-COA C-ACETYLTRANSFERASE"/>
    <property type="match status" value="1"/>
</dbReference>
<protein>
    <recommendedName>
        <fullName evidence="1">propanoyl-CoA C-acyltransferase</fullName>
        <ecNumber evidence="1">2.3.1.176</ecNumber>
    </recommendedName>
    <alternativeName>
        <fullName evidence="6">Propanoyl-CoA C-acyltransferase</fullName>
    </alternativeName>
</protein>
<evidence type="ECO:0000256" key="2">
    <source>
        <dbReference type="ARBA" id="ARBA00022448"/>
    </source>
</evidence>